<comment type="similarity">
    <text evidence="10">Belongs to the NadD family.</text>
</comment>
<organism evidence="12 13">
    <name type="scientific">Natranaerobius thermophilus (strain ATCC BAA-1301 / DSM 18059 / JW/NM-WN-LF)</name>
    <dbReference type="NCBI Taxonomy" id="457570"/>
    <lineage>
        <taxon>Bacteria</taxon>
        <taxon>Bacillati</taxon>
        <taxon>Bacillota</taxon>
        <taxon>Clostridia</taxon>
        <taxon>Natranaerobiales</taxon>
        <taxon>Natranaerobiaceae</taxon>
        <taxon>Natranaerobius</taxon>
    </lineage>
</organism>
<dbReference type="Pfam" id="PF01467">
    <property type="entry name" value="CTP_transf_like"/>
    <property type="match status" value="1"/>
</dbReference>
<evidence type="ECO:0000313" key="12">
    <source>
        <dbReference type="EMBL" id="ACB84129.1"/>
    </source>
</evidence>
<dbReference type="RefSeq" id="WP_012447015.1">
    <property type="nucleotide sequence ID" value="NC_010718.1"/>
</dbReference>
<dbReference type="InterPro" id="IPR004821">
    <property type="entry name" value="Cyt_trans-like"/>
</dbReference>
<keyword evidence="8 10" id="KW-0520">NAD</keyword>
<dbReference type="NCBIfam" id="NF000840">
    <property type="entry name" value="PRK00071.1-3"/>
    <property type="match status" value="1"/>
</dbReference>
<evidence type="ECO:0000313" key="13">
    <source>
        <dbReference type="Proteomes" id="UP000001683"/>
    </source>
</evidence>
<dbReference type="GO" id="GO:0009435">
    <property type="term" value="P:NAD+ biosynthetic process"/>
    <property type="evidence" value="ECO:0007669"/>
    <property type="project" value="UniProtKB-UniRule"/>
</dbReference>
<dbReference type="CDD" id="cd02165">
    <property type="entry name" value="NMNAT"/>
    <property type="match status" value="1"/>
</dbReference>
<dbReference type="OrthoDB" id="5295945at2"/>
<reference evidence="12 13" key="1">
    <citation type="submission" date="2008-04" db="EMBL/GenBank/DDBJ databases">
        <title>Complete sequence of chromosome of Natranaerobius thermophilus JW/NM-WN-LF.</title>
        <authorList>
            <consortium name="US DOE Joint Genome Institute"/>
            <person name="Copeland A."/>
            <person name="Lucas S."/>
            <person name="Lapidus A."/>
            <person name="Glavina del Rio T."/>
            <person name="Dalin E."/>
            <person name="Tice H."/>
            <person name="Bruce D."/>
            <person name="Goodwin L."/>
            <person name="Pitluck S."/>
            <person name="Chertkov O."/>
            <person name="Brettin T."/>
            <person name="Detter J.C."/>
            <person name="Han C."/>
            <person name="Kuske C.R."/>
            <person name="Schmutz J."/>
            <person name="Larimer F."/>
            <person name="Land M."/>
            <person name="Hauser L."/>
            <person name="Kyrpides N."/>
            <person name="Lykidis A."/>
            <person name="Mesbah N.M."/>
            <person name="Wiegel J."/>
        </authorList>
    </citation>
    <scope>NUCLEOTIDE SEQUENCE [LARGE SCALE GENOMIC DNA]</scope>
    <source>
        <strain evidence="13">ATCC BAA-1301 / DSM 18059 / JW/NM-WN-LF</strain>
    </source>
</reference>
<comment type="function">
    <text evidence="1 10">Catalyzes the reversible adenylation of nicotinate mononucleotide (NaMN) to nicotinic acid adenine dinucleotide (NaAD).</text>
</comment>
<dbReference type="Gene3D" id="3.40.50.620">
    <property type="entry name" value="HUPs"/>
    <property type="match status" value="1"/>
</dbReference>
<sequence>MENNTFNASRIAIMGGTFDPIHLGHLMVAEEARQKFSLDKVIFVPVGIPPHKSAENITPSYHRYMMTLLATNNHPHFFVSNFEIDRNQPSYSIETLRYFRDLYDSETSLYFITGTDTILDILTWKDYHELPQLCDFICATRPNFSVEELETRVYRYFPELKPHVHYLQIPLIEISSTEIRNKRFNEQDITFMVPETVENYILKENLFKGD</sequence>
<dbReference type="AlphaFoldDB" id="B2A6B8"/>
<evidence type="ECO:0000256" key="1">
    <source>
        <dbReference type="ARBA" id="ARBA00002324"/>
    </source>
</evidence>
<evidence type="ECO:0000256" key="7">
    <source>
        <dbReference type="ARBA" id="ARBA00022840"/>
    </source>
</evidence>
<keyword evidence="13" id="KW-1185">Reference proteome</keyword>
<dbReference type="eggNOG" id="COG1057">
    <property type="taxonomic scope" value="Bacteria"/>
</dbReference>
<dbReference type="EMBL" id="CP001034">
    <property type="protein sequence ID" value="ACB84129.1"/>
    <property type="molecule type" value="Genomic_DNA"/>
</dbReference>
<dbReference type="UniPathway" id="UPA00253">
    <property type="reaction ID" value="UER00332"/>
</dbReference>
<dbReference type="InterPro" id="IPR005248">
    <property type="entry name" value="NadD/NMNAT"/>
</dbReference>
<keyword evidence="4 10" id="KW-0808">Transferase</keyword>
<feature type="domain" description="Cytidyltransferase-like" evidence="11">
    <location>
        <begin position="13"/>
        <end position="181"/>
    </location>
</feature>
<dbReference type="FunCoup" id="B2A6B8">
    <property type="interactions" value="360"/>
</dbReference>
<evidence type="ECO:0000256" key="8">
    <source>
        <dbReference type="ARBA" id="ARBA00023027"/>
    </source>
</evidence>
<keyword evidence="6 10" id="KW-0547">Nucleotide-binding</keyword>
<dbReference type="PANTHER" id="PTHR39321">
    <property type="entry name" value="NICOTINATE-NUCLEOTIDE ADENYLYLTRANSFERASE-RELATED"/>
    <property type="match status" value="1"/>
</dbReference>
<dbReference type="GO" id="GO:0005524">
    <property type="term" value="F:ATP binding"/>
    <property type="evidence" value="ECO:0007669"/>
    <property type="project" value="UniProtKB-KW"/>
</dbReference>
<dbReference type="InterPro" id="IPR014729">
    <property type="entry name" value="Rossmann-like_a/b/a_fold"/>
</dbReference>
<keyword evidence="3 10" id="KW-0662">Pyridine nucleotide biosynthesis</keyword>
<evidence type="ECO:0000256" key="6">
    <source>
        <dbReference type="ARBA" id="ARBA00022741"/>
    </source>
</evidence>
<name>B2A6B8_NATTJ</name>
<gene>
    <name evidence="10" type="primary">nadD</name>
    <name evidence="12" type="ordered locus">Nther_0533</name>
</gene>
<dbReference type="HAMAP" id="MF_00244">
    <property type="entry name" value="NaMN_adenylyltr"/>
    <property type="match status" value="1"/>
</dbReference>
<dbReference type="GO" id="GO:0004515">
    <property type="term" value="F:nicotinate-nucleotide adenylyltransferase activity"/>
    <property type="evidence" value="ECO:0007669"/>
    <property type="project" value="UniProtKB-UniRule"/>
</dbReference>
<dbReference type="EC" id="2.7.7.18" evidence="10"/>
<dbReference type="Proteomes" id="UP000001683">
    <property type="component" value="Chromosome"/>
</dbReference>
<dbReference type="NCBIfam" id="TIGR00482">
    <property type="entry name" value="nicotinate (nicotinamide) nucleotide adenylyltransferase"/>
    <property type="match status" value="1"/>
</dbReference>
<evidence type="ECO:0000259" key="11">
    <source>
        <dbReference type="Pfam" id="PF01467"/>
    </source>
</evidence>
<evidence type="ECO:0000256" key="9">
    <source>
        <dbReference type="ARBA" id="ARBA00048721"/>
    </source>
</evidence>
<dbReference type="PANTHER" id="PTHR39321:SF3">
    <property type="entry name" value="PHOSPHOPANTETHEINE ADENYLYLTRANSFERASE"/>
    <property type="match status" value="1"/>
</dbReference>
<protein>
    <recommendedName>
        <fullName evidence="10">Probable nicotinate-nucleotide adenylyltransferase</fullName>
        <ecNumber evidence="10">2.7.7.18</ecNumber>
    </recommendedName>
    <alternativeName>
        <fullName evidence="10">Deamido-NAD(+) diphosphorylase</fullName>
    </alternativeName>
    <alternativeName>
        <fullName evidence="10">Deamido-NAD(+) pyrophosphorylase</fullName>
    </alternativeName>
    <alternativeName>
        <fullName evidence="10">Nicotinate mononucleotide adenylyltransferase</fullName>
        <shortName evidence="10">NaMN adenylyltransferase</shortName>
    </alternativeName>
</protein>
<evidence type="ECO:0000256" key="4">
    <source>
        <dbReference type="ARBA" id="ARBA00022679"/>
    </source>
</evidence>
<evidence type="ECO:0000256" key="2">
    <source>
        <dbReference type="ARBA" id="ARBA00005019"/>
    </source>
</evidence>
<dbReference type="InParanoid" id="B2A6B8"/>
<reference evidence="12 13" key="2">
    <citation type="journal article" date="2011" name="J. Bacteriol.">
        <title>Complete genome sequence of the anaerobic, halophilic alkalithermophile Natranaerobius thermophilus JW/NM-WN-LF.</title>
        <authorList>
            <person name="Zhao B."/>
            <person name="Mesbah N.M."/>
            <person name="Dalin E."/>
            <person name="Goodwin L."/>
            <person name="Nolan M."/>
            <person name="Pitluck S."/>
            <person name="Chertkov O."/>
            <person name="Brettin T.S."/>
            <person name="Han J."/>
            <person name="Larimer F.W."/>
            <person name="Land M.L."/>
            <person name="Hauser L."/>
            <person name="Kyrpides N."/>
            <person name="Wiegel J."/>
        </authorList>
    </citation>
    <scope>NUCLEOTIDE SEQUENCE [LARGE SCALE GENOMIC DNA]</scope>
    <source>
        <strain evidence="13">ATCC BAA-1301 / DSM 18059 / JW/NM-WN-LF</strain>
    </source>
</reference>
<proteinExistence type="inferred from homology"/>
<evidence type="ECO:0000256" key="10">
    <source>
        <dbReference type="HAMAP-Rule" id="MF_00244"/>
    </source>
</evidence>
<comment type="pathway">
    <text evidence="2 10">Cofactor biosynthesis; NAD(+) biosynthesis; deamido-NAD(+) from nicotinate D-ribonucleotide: step 1/1.</text>
</comment>
<dbReference type="NCBIfam" id="TIGR00125">
    <property type="entry name" value="cyt_tran_rel"/>
    <property type="match status" value="1"/>
</dbReference>
<keyword evidence="7 10" id="KW-0067">ATP-binding</keyword>
<dbReference type="STRING" id="457570.Nther_0533"/>
<dbReference type="KEGG" id="nth:Nther_0533"/>
<keyword evidence="5 10" id="KW-0548">Nucleotidyltransferase</keyword>
<accession>B2A6B8</accession>
<dbReference type="HOGENOM" id="CLU_069765_1_1_9"/>
<evidence type="ECO:0000256" key="3">
    <source>
        <dbReference type="ARBA" id="ARBA00022642"/>
    </source>
</evidence>
<dbReference type="SUPFAM" id="SSF52374">
    <property type="entry name" value="Nucleotidylyl transferase"/>
    <property type="match status" value="1"/>
</dbReference>
<comment type="catalytic activity">
    <reaction evidence="9 10">
        <text>nicotinate beta-D-ribonucleotide + ATP + H(+) = deamido-NAD(+) + diphosphate</text>
        <dbReference type="Rhea" id="RHEA:22860"/>
        <dbReference type="ChEBI" id="CHEBI:15378"/>
        <dbReference type="ChEBI" id="CHEBI:30616"/>
        <dbReference type="ChEBI" id="CHEBI:33019"/>
        <dbReference type="ChEBI" id="CHEBI:57502"/>
        <dbReference type="ChEBI" id="CHEBI:58437"/>
        <dbReference type="EC" id="2.7.7.18"/>
    </reaction>
</comment>
<evidence type="ECO:0000256" key="5">
    <source>
        <dbReference type="ARBA" id="ARBA00022695"/>
    </source>
</evidence>